<dbReference type="FunCoup" id="A0A6P8QUQ1">
    <property type="interactions" value="8"/>
</dbReference>
<organism evidence="3 4">
    <name type="scientific">Geotrypetes seraphini</name>
    <name type="common">Gaboon caecilian</name>
    <name type="synonym">Caecilia seraphini</name>
    <dbReference type="NCBI Taxonomy" id="260995"/>
    <lineage>
        <taxon>Eukaryota</taxon>
        <taxon>Metazoa</taxon>
        <taxon>Chordata</taxon>
        <taxon>Craniata</taxon>
        <taxon>Vertebrata</taxon>
        <taxon>Euteleostomi</taxon>
        <taxon>Amphibia</taxon>
        <taxon>Gymnophiona</taxon>
        <taxon>Geotrypetes</taxon>
    </lineage>
</organism>
<dbReference type="OrthoDB" id="9426648at2759"/>
<keyword evidence="2 4" id="KW-0812">Transmembrane</keyword>
<accession>A0A6P8QUQ1</accession>
<name>A0A6P8QUQ1_GEOSA</name>
<feature type="transmembrane region" description="Helical" evidence="2">
    <location>
        <begin position="289"/>
        <end position="317"/>
    </location>
</feature>
<sequence length="329" mass="35595">MRRATFLLSKRDAHSLLKETNLCGRSLAAKGSSASPEISFSRGEKEEEGSAAATNKAKRREGESKWDGGCESEVRQSRAEAGEGAAYHDPFSCPSSPLLLSERAMLRGLLAMLAVSAAACSILDLQSPPSNASRSSLEPSLQEEEEGAEEVSRAALAEPLEPTCNVSVQRLLLTSLLVRWSGPRLGFQCDLLLFSTAGPGRAAYTAAYLHAAPPLLIEHPALPGPQQELRLCVGCGRLGGGGGHRRGHQHPPHLLHGERRDFCCLDFNLEELKSEQGWRLNRKPIESTLVACFMTLVIIVWSVAALIWPVPIIAGFLPNGMEQRRTSAK</sequence>
<keyword evidence="3" id="KW-1185">Reference proteome</keyword>
<dbReference type="GO" id="GO:0042277">
    <property type="term" value="F:peptide binding"/>
    <property type="evidence" value="ECO:0007669"/>
    <property type="project" value="TreeGrafter"/>
</dbReference>
<dbReference type="RefSeq" id="XP_033790276.1">
    <property type="nucleotide sequence ID" value="XM_033934385.1"/>
</dbReference>
<dbReference type="PANTHER" id="PTHR38324">
    <property type="entry name" value="TRANSMEMBRANE PROTEIN 158"/>
    <property type="match status" value="1"/>
</dbReference>
<evidence type="ECO:0000256" key="2">
    <source>
        <dbReference type="SAM" id="Phobius"/>
    </source>
</evidence>
<keyword evidence="2" id="KW-1133">Transmembrane helix</keyword>
<evidence type="ECO:0000313" key="4">
    <source>
        <dbReference type="RefSeq" id="XP_033790276.1"/>
    </source>
</evidence>
<dbReference type="InParanoid" id="A0A6P8QUQ1"/>
<dbReference type="GeneID" id="117355596"/>
<feature type="region of interest" description="Disordered" evidence="1">
    <location>
        <begin position="28"/>
        <end position="86"/>
    </location>
</feature>
<reference evidence="4" key="1">
    <citation type="submission" date="2025-08" db="UniProtKB">
        <authorList>
            <consortium name="RefSeq"/>
        </authorList>
    </citation>
    <scope>IDENTIFICATION</scope>
</reference>
<evidence type="ECO:0000256" key="1">
    <source>
        <dbReference type="SAM" id="MobiDB-lite"/>
    </source>
</evidence>
<dbReference type="CTD" id="25907"/>
<proteinExistence type="predicted"/>
<feature type="compositionally biased region" description="Basic and acidic residues" evidence="1">
    <location>
        <begin position="60"/>
        <end position="81"/>
    </location>
</feature>
<dbReference type="PANTHER" id="PTHR38324:SF1">
    <property type="entry name" value="TRANSMEMBRANE PROTEIN 158"/>
    <property type="match status" value="1"/>
</dbReference>
<feature type="region of interest" description="Disordered" evidence="1">
    <location>
        <begin position="127"/>
        <end position="153"/>
    </location>
</feature>
<protein>
    <submittedName>
        <fullName evidence="4">Transmembrane protein 158</fullName>
    </submittedName>
</protein>
<dbReference type="InterPro" id="IPR038962">
    <property type="entry name" value="TMEM158"/>
</dbReference>
<gene>
    <name evidence="4" type="primary">TMEM158</name>
</gene>
<evidence type="ECO:0000313" key="3">
    <source>
        <dbReference type="Proteomes" id="UP000515159"/>
    </source>
</evidence>
<dbReference type="Proteomes" id="UP000515159">
    <property type="component" value="Chromosome 2"/>
</dbReference>
<dbReference type="KEGG" id="gsh:117355596"/>
<keyword evidence="2" id="KW-0472">Membrane</keyword>
<dbReference type="AlphaFoldDB" id="A0A6P8QUQ1"/>